<protein>
    <submittedName>
        <fullName evidence="2">Uncharacterized protein</fullName>
    </submittedName>
</protein>
<evidence type="ECO:0000313" key="2">
    <source>
        <dbReference type="EMBL" id="MBB2958357.1"/>
    </source>
</evidence>
<dbReference type="EMBL" id="JACHWJ010000003">
    <property type="protein sequence ID" value="MBB2958357.1"/>
    <property type="molecule type" value="Genomic_DNA"/>
</dbReference>
<dbReference type="Proteomes" id="UP000545286">
    <property type="component" value="Unassembled WGS sequence"/>
</dbReference>
<sequence length="30" mass="3155">MRFKSPLAAHAASTIEHSSVTTSGGQPAWK</sequence>
<dbReference type="AlphaFoldDB" id="A0A7W4UPQ9"/>
<feature type="compositionally biased region" description="Polar residues" evidence="1">
    <location>
        <begin position="15"/>
        <end position="30"/>
    </location>
</feature>
<comment type="caution">
    <text evidence="2">The sequence shown here is derived from an EMBL/GenBank/DDBJ whole genome shotgun (WGS) entry which is preliminary data.</text>
</comment>
<name>A0A7W4UPQ9_9MICO</name>
<feature type="region of interest" description="Disordered" evidence="1">
    <location>
        <begin position="1"/>
        <end position="30"/>
    </location>
</feature>
<evidence type="ECO:0000313" key="3">
    <source>
        <dbReference type="Proteomes" id="UP000545286"/>
    </source>
</evidence>
<reference evidence="2 3" key="1">
    <citation type="submission" date="2020-08" db="EMBL/GenBank/DDBJ databases">
        <title>Sequencing the genomes of 1000 actinobacteria strains.</title>
        <authorList>
            <person name="Klenk H.-P."/>
        </authorList>
    </citation>
    <scope>NUCLEOTIDE SEQUENCE [LARGE SCALE GENOMIC DNA]</scope>
    <source>
        <strain evidence="2 3">DSM 20419</strain>
    </source>
</reference>
<keyword evidence="3" id="KW-1185">Reference proteome</keyword>
<evidence type="ECO:0000256" key="1">
    <source>
        <dbReference type="SAM" id="MobiDB-lite"/>
    </source>
</evidence>
<gene>
    <name evidence="2" type="ORF">FHX72_002502</name>
</gene>
<proteinExistence type="predicted"/>
<accession>A0A7W4UPQ9</accession>
<organism evidence="2 3">
    <name type="scientific">Pseudoclavibacter helvolus</name>
    <dbReference type="NCBI Taxonomy" id="255205"/>
    <lineage>
        <taxon>Bacteria</taxon>
        <taxon>Bacillati</taxon>
        <taxon>Actinomycetota</taxon>
        <taxon>Actinomycetes</taxon>
        <taxon>Micrococcales</taxon>
        <taxon>Microbacteriaceae</taxon>
        <taxon>Pseudoclavibacter</taxon>
    </lineage>
</organism>